<comment type="caution">
    <text evidence="2">The sequence shown here is derived from an EMBL/GenBank/DDBJ whole genome shotgun (WGS) entry which is preliminary data.</text>
</comment>
<evidence type="ECO:0000259" key="1">
    <source>
        <dbReference type="PROSITE" id="PS50011"/>
    </source>
</evidence>
<dbReference type="GO" id="GO:0005524">
    <property type="term" value="F:ATP binding"/>
    <property type="evidence" value="ECO:0007669"/>
    <property type="project" value="InterPro"/>
</dbReference>
<accession>A0A397TKI9</accession>
<dbReference type="Proteomes" id="UP000265703">
    <property type="component" value="Unassembled WGS sequence"/>
</dbReference>
<evidence type="ECO:0000313" key="3">
    <source>
        <dbReference type="Proteomes" id="UP000265703"/>
    </source>
</evidence>
<proteinExistence type="predicted"/>
<dbReference type="PROSITE" id="PS50011">
    <property type="entry name" value="PROTEIN_KINASE_DOM"/>
    <property type="match status" value="1"/>
</dbReference>
<feature type="domain" description="Protein kinase" evidence="1">
    <location>
        <begin position="1"/>
        <end position="95"/>
    </location>
</feature>
<keyword evidence="2" id="KW-0808">Transferase</keyword>
<dbReference type="PANTHER" id="PTHR45756:SF1">
    <property type="entry name" value="PROTEIN KINASE DOMAIN CONTAINING PROTEIN"/>
    <property type="match status" value="1"/>
</dbReference>
<organism evidence="2 3">
    <name type="scientific">Glomus cerebriforme</name>
    <dbReference type="NCBI Taxonomy" id="658196"/>
    <lineage>
        <taxon>Eukaryota</taxon>
        <taxon>Fungi</taxon>
        <taxon>Fungi incertae sedis</taxon>
        <taxon>Mucoromycota</taxon>
        <taxon>Glomeromycotina</taxon>
        <taxon>Glomeromycetes</taxon>
        <taxon>Glomerales</taxon>
        <taxon>Glomeraceae</taxon>
        <taxon>Glomus</taxon>
    </lineage>
</organism>
<dbReference type="SUPFAM" id="SSF56112">
    <property type="entry name" value="Protein kinase-like (PK-like)"/>
    <property type="match status" value="1"/>
</dbReference>
<dbReference type="InterPro" id="IPR000719">
    <property type="entry name" value="Prot_kinase_dom"/>
</dbReference>
<dbReference type="Gene3D" id="1.10.510.10">
    <property type="entry name" value="Transferase(Phosphotransferase) domain 1"/>
    <property type="match status" value="1"/>
</dbReference>
<dbReference type="Pfam" id="PF07714">
    <property type="entry name" value="PK_Tyr_Ser-Thr"/>
    <property type="match status" value="1"/>
</dbReference>
<name>A0A397TKI9_9GLOM</name>
<sequence length="177" mass="20868">MPYMASEILRGKEYTQKSDVYSFGIIINEIISIIPPFNDEPHDHYLALDICRGKRPKIRVETPEFLKDLIQKCWDAIPENRPTSEEVWYKIHKFIYDDYPNFVKQFEELSELKYNFTPITKSTTKTQLYETHTQAIYKSRLLTLSNLPEPVNCSNQEGFISSRNTIDVNDKNKSFFL</sequence>
<dbReference type="OrthoDB" id="6718656at2759"/>
<dbReference type="InterPro" id="IPR011009">
    <property type="entry name" value="Kinase-like_dom_sf"/>
</dbReference>
<reference evidence="2 3" key="1">
    <citation type="submission" date="2018-06" db="EMBL/GenBank/DDBJ databases">
        <title>Comparative genomics reveals the genomic features of Rhizophagus irregularis, R. cerebriforme, R. diaphanum and Gigaspora rosea, and their symbiotic lifestyle signature.</title>
        <authorList>
            <person name="Morin E."/>
            <person name="San Clemente H."/>
            <person name="Chen E.C.H."/>
            <person name="De La Providencia I."/>
            <person name="Hainaut M."/>
            <person name="Kuo A."/>
            <person name="Kohler A."/>
            <person name="Murat C."/>
            <person name="Tang N."/>
            <person name="Roy S."/>
            <person name="Loubradou J."/>
            <person name="Henrissat B."/>
            <person name="Grigoriev I.V."/>
            <person name="Corradi N."/>
            <person name="Roux C."/>
            <person name="Martin F.M."/>
        </authorList>
    </citation>
    <scope>NUCLEOTIDE SEQUENCE [LARGE SCALE GENOMIC DNA]</scope>
    <source>
        <strain evidence="2 3">DAOM 227022</strain>
    </source>
</reference>
<keyword evidence="2" id="KW-0418">Kinase</keyword>
<gene>
    <name evidence="2" type="ORF">C1645_802079</name>
</gene>
<dbReference type="InterPro" id="IPR001245">
    <property type="entry name" value="Ser-Thr/Tyr_kinase_cat_dom"/>
</dbReference>
<dbReference type="PANTHER" id="PTHR45756">
    <property type="entry name" value="PALMITOYLTRANSFERASE"/>
    <property type="match status" value="1"/>
</dbReference>
<dbReference type="EMBL" id="QKYT01000036">
    <property type="protein sequence ID" value="RIA96997.1"/>
    <property type="molecule type" value="Genomic_DNA"/>
</dbReference>
<dbReference type="InterPro" id="IPR053215">
    <property type="entry name" value="TKL_Ser/Thr_kinase"/>
</dbReference>
<dbReference type="AlphaFoldDB" id="A0A397TKI9"/>
<evidence type="ECO:0000313" key="2">
    <source>
        <dbReference type="EMBL" id="RIA96997.1"/>
    </source>
</evidence>
<dbReference type="GO" id="GO:0004672">
    <property type="term" value="F:protein kinase activity"/>
    <property type="evidence" value="ECO:0007669"/>
    <property type="project" value="InterPro"/>
</dbReference>
<keyword evidence="3" id="KW-1185">Reference proteome</keyword>
<protein>
    <submittedName>
        <fullName evidence="2">Kinase-like domain-containing protein</fullName>
    </submittedName>
</protein>